<reference evidence="3" key="3">
    <citation type="submission" date="2020-10" db="EMBL/GenBank/DDBJ databases">
        <authorList>
            <person name="Scholz U."/>
            <person name="Mascher M."/>
            <person name="Fiebig A."/>
        </authorList>
    </citation>
    <scope>NUCLEOTIDE SEQUENCE [LARGE SCALE GENOMIC DNA]</scope>
    <source>
        <strain evidence="3">cv. Morex</strain>
    </source>
</reference>
<dbReference type="Gramene" id="HORVU.MOREX.r2.3HG0235880.1">
    <property type="protein sequence ID" value="HORVU.MOREX.r2.3HG0235880.1.CDS.1"/>
    <property type="gene ID" value="HORVU.MOREX.r2.3HG0235880"/>
</dbReference>
<sequence length="198" mass="20989">MASKEHGGGAPRDDGSDDNCGCGSWTIALLLFTSFWLVMLYLPPMDSLPGIREIDGSPPWVDDKPTTCSVELADVRGLEPALAPGATSPAFDLVVHVDNGHARELRHGGGDVVVSYAGVPLARGRTPSLRLGAKCTGRWQVNVTGSGLGIPADLSRLMTAERRWGVAQLEIDMGLAWQSFTCDVFVDGQPGASACRLE</sequence>
<accession>F2EH68</accession>
<dbReference type="EMBL" id="AK375495">
    <property type="protein sequence ID" value="BAK06690.1"/>
    <property type="molecule type" value="mRNA"/>
</dbReference>
<proteinExistence type="evidence at transcript level"/>
<keyword evidence="4" id="KW-1185">Reference proteome</keyword>
<dbReference type="GeneID" id="123444255"/>
<dbReference type="OrthoDB" id="589322at2759"/>
<evidence type="ECO:0000313" key="4">
    <source>
        <dbReference type="Proteomes" id="UP000011116"/>
    </source>
</evidence>
<reference evidence="2" key="1">
    <citation type="journal article" date="2011" name="Plant Physiol.">
        <title>Comprehensive sequence analysis of 24,783 barley full-length cDNAs derived from 12 clone libraries.</title>
        <authorList>
            <person name="Matsumoto T."/>
            <person name="Tanaka T."/>
            <person name="Sakai H."/>
            <person name="Amano N."/>
            <person name="Kanamori H."/>
            <person name="Kurita K."/>
            <person name="Kikuta A."/>
            <person name="Kamiya K."/>
            <person name="Yamamoto M."/>
            <person name="Ikawa H."/>
            <person name="Fujii N."/>
            <person name="Hori K."/>
            <person name="Itoh T."/>
            <person name="Sato K."/>
        </authorList>
    </citation>
    <scope>NUCLEOTIDE SEQUENCE</scope>
    <source>
        <tissue evidence="2">Flower</tissue>
    </source>
</reference>
<organism evidence="2">
    <name type="scientific">Hordeum vulgare subsp. vulgare</name>
    <name type="common">Domesticated barley</name>
    <dbReference type="NCBI Taxonomy" id="112509"/>
    <lineage>
        <taxon>Eukaryota</taxon>
        <taxon>Viridiplantae</taxon>
        <taxon>Streptophyta</taxon>
        <taxon>Embryophyta</taxon>
        <taxon>Tracheophyta</taxon>
        <taxon>Spermatophyta</taxon>
        <taxon>Magnoliopsida</taxon>
        <taxon>Liliopsida</taxon>
        <taxon>Poales</taxon>
        <taxon>Poaceae</taxon>
        <taxon>BOP clade</taxon>
        <taxon>Pooideae</taxon>
        <taxon>Triticodae</taxon>
        <taxon>Triticeae</taxon>
        <taxon>Hordeinae</taxon>
        <taxon>Hordeum</taxon>
    </lineage>
</organism>
<reference evidence="4" key="2">
    <citation type="journal article" date="2012" name="Nature">
        <title>A physical, genetic and functional sequence assembly of the barley genome.</title>
        <authorList>
            <consortium name="The International Barley Genome Sequencing Consortium"/>
            <person name="Mayer K.F."/>
            <person name="Waugh R."/>
            <person name="Brown J.W."/>
            <person name="Schulman A."/>
            <person name="Langridge P."/>
            <person name="Platzer M."/>
            <person name="Fincher G.B."/>
            <person name="Muehlbauer G.J."/>
            <person name="Sato K."/>
            <person name="Close T.J."/>
            <person name="Wise R.P."/>
            <person name="Stein N."/>
        </authorList>
    </citation>
    <scope>NUCLEOTIDE SEQUENCE [LARGE SCALE GENOMIC DNA]</scope>
    <source>
        <strain evidence="4">cv. Morex</strain>
    </source>
</reference>
<feature type="transmembrane region" description="Helical" evidence="1">
    <location>
        <begin position="23"/>
        <end position="42"/>
    </location>
</feature>
<keyword evidence="1" id="KW-0472">Membrane</keyword>
<reference evidence="3" key="4">
    <citation type="submission" date="2022-01" db="UniProtKB">
        <authorList>
            <consortium name="EnsemblPlants"/>
        </authorList>
    </citation>
    <scope>IDENTIFICATION</scope>
    <source>
        <strain evidence="3">subsp. vulgare</strain>
    </source>
</reference>
<evidence type="ECO:0000256" key="1">
    <source>
        <dbReference type="SAM" id="Phobius"/>
    </source>
</evidence>
<keyword evidence="1" id="KW-0812">Transmembrane</keyword>
<dbReference type="PANTHER" id="PTHR33994:SF24">
    <property type="entry name" value="OS01G0712500 PROTEIN"/>
    <property type="match status" value="1"/>
</dbReference>
<gene>
    <name evidence="3" type="primary">LOC123444255</name>
</gene>
<keyword evidence="1" id="KW-1133">Transmembrane helix</keyword>
<name>F2EH68_HORVV</name>
<dbReference type="RefSeq" id="XP_044976856.1">
    <property type="nucleotide sequence ID" value="XM_045120921.1"/>
</dbReference>
<dbReference type="Gramene" id="HORVU.MOREX.r3.3HG0284400.1">
    <property type="protein sequence ID" value="HORVU.MOREX.r3.3HG0284400.1.CDS1"/>
    <property type="gene ID" value="HORVU.MOREX.r3.3HG0284400"/>
</dbReference>
<protein>
    <submittedName>
        <fullName evidence="2">Predicted protein</fullName>
    </submittedName>
</protein>
<dbReference type="KEGG" id="hvg:123444255"/>
<dbReference type="PANTHER" id="PTHR33994">
    <property type="entry name" value="OS04G0515000 PROTEIN"/>
    <property type="match status" value="1"/>
</dbReference>
<evidence type="ECO:0000313" key="2">
    <source>
        <dbReference type="EMBL" id="BAK06690.1"/>
    </source>
</evidence>
<dbReference type="AlphaFoldDB" id="F2EH68"/>
<dbReference type="EnsemblPlants" id="HORVU.MOREX.r3.3HG0284400.1">
    <property type="protein sequence ID" value="HORVU.MOREX.r3.3HG0284400.1.CDS1"/>
    <property type="gene ID" value="HORVU.MOREX.r3.3HG0284400"/>
</dbReference>
<evidence type="ECO:0000313" key="3">
    <source>
        <dbReference type="EnsemblPlants" id="HORVU.MOREX.r3.3HG0284400.1.CDS1"/>
    </source>
</evidence>
<dbReference type="Proteomes" id="UP000011116">
    <property type="component" value="Chromosome 3H"/>
</dbReference>